<feature type="domain" description="EcxA zinc-binding" evidence="2">
    <location>
        <begin position="611"/>
        <end position="686"/>
    </location>
</feature>
<dbReference type="OrthoDB" id="9776599at2"/>
<proteinExistence type="predicted"/>
<name>A0A2J9UX62_VIBMI</name>
<dbReference type="InterPro" id="IPR032534">
    <property type="entry name" value="EcxA_zinc-bd"/>
</dbReference>
<evidence type="ECO:0000259" key="2">
    <source>
        <dbReference type="Pfam" id="PF16313"/>
    </source>
</evidence>
<feature type="region of interest" description="Disordered" evidence="1">
    <location>
        <begin position="450"/>
        <end position="473"/>
    </location>
</feature>
<dbReference type="STRING" id="674.VM_05520"/>
<dbReference type="AlphaFoldDB" id="A0A2J9UX62"/>
<accession>A0A2J9UX62</accession>
<dbReference type="EMBL" id="LOSJ02000002">
    <property type="protein sequence ID" value="PNM56109.1"/>
    <property type="molecule type" value="Genomic_DNA"/>
</dbReference>
<feature type="compositionally biased region" description="Low complexity" evidence="1">
    <location>
        <begin position="450"/>
        <end position="461"/>
    </location>
</feature>
<evidence type="ECO:0000313" key="3">
    <source>
        <dbReference type="EMBL" id="PNM56109.1"/>
    </source>
</evidence>
<comment type="caution">
    <text evidence="3">The sequence shown here is derived from an EMBL/GenBank/DDBJ whole genome shotgun (WGS) entry which is preliminary data.</text>
</comment>
<evidence type="ECO:0000256" key="1">
    <source>
        <dbReference type="SAM" id="MobiDB-lite"/>
    </source>
</evidence>
<dbReference type="Pfam" id="PF16313">
    <property type="entry name" value="DUF4953"/>
    <property type="match status" value="1"/>
</dbReference>
<dbReference type="GO" id="GO:0008237">
    <property type="term" value="F:metallopeptidase activity"/>
    <property type="evidence" value="ECO:0007669"/>
    <property type="project" value="InterPro"/>
</dbReference>
<protein>
    <submittedName>
        <fullName evidence="3">ATPase</fullName>
    </submittedName>
</protein>
<dbReference type="SUPFAM" id="SSF55486">
    <property type="entry name" value="Metalloproteases ('zincins'), catalytic domain"/>
    <property type="match status" value="1"/>
</dbReference>
<dbReference type="PANTHER" id="PTHR38478:SF1">
    <property type="entry name" value="ZINC DEPENDENT METALLOPROTEASE DOMAIN LIPOPROTEIN"/>
    <property type="match status" value="1"/>
</dbReference>
<gene>
    <name evidence="3" type="ORF">AL544_008475</name>
</gene>
<evidence type="ECO:0000313" key="4">
    <source>
        <dbReference type="Proteomes" id="UP000053748"/>
    </source>
</evidence>
<dbReference type="PROSITE" id="PS51257">
    <property type="entry name" value="PROKAR_LIPOPROTEIN"/>
    <property type="match status" value="1"/>
</dbReference>
<sequence length="1229" mass="138279">MQFKRIALASAIAGILSGCGADDQPYEYISKPSNSYTRDQVKTDQVYLYMPSMAHAPRYAGSMAPFMQGQEKLVTVAFEANNDSAKSGEIKVRMISPDVISQGEIDEKALGRWIERADDQSLVLSIPVDYVDYQCKENDYNECTNKEEQVDNNEVPWHQRAYFEPDFTKTTIAEASWNDLLTFAEGCYTKVGTPRLAIDPSTGWKGYEITTDGVLNFELMQDYRVTNNWNCMLNALDSNDYDIDKLSFSVSQFYSLVPLDLVRSPSQNTNTARSASRGVYEPVIYLKGDEDTFGFFANEVGRPDPSYVDGQFDQTFQYLHRFNPKQPYIDYHLSDSFDQNAETLFFKQVTKDVIALINPQLVKVGVPQIRLHEPSGKQSGDLRYNVINLIDEPLDNGLAGYGPSAVNPLTGEIVHAHVNQYSGVLRSISDILWDRIANDYNRGRVTTVNASSTTNTASSTTDTPVSNGAGVSHYDSQRNVDATEATNLDQAQALPMAYQSLADVVKAVQEELTYGQEDVSFEEMSALRELERRLWAENNMYPVSELRAGATLKSLPTTIGGITFNFQDKSLWKNGEVGVVGKLKEWNELNEKQQADLGLFITGVFYAKTLVHELGHNFGLRHNFKGSNDANNYFAQSELAEHGLRTVPGYSSIMDYNPSMLNALAVFGPYDLAALRFGYKRQVEAQKTVINGDNTQSVTKVYLHAGAFDEQLRQEALNPFASPSSLTYDGAIKALETVHPDKPMRDFLYCTDGNVSLNDDCNRHDEGRNRAEIMAFKLESYEDNYYKRTLRGMSDRFSESTAMKYAERRVSEFMDWRNSLHIFDRYQNLVFTTPLSDVQMLGLPIGNADYCANQANATVWPFEVFCGSPKSVDMARDKLINILLTPDHTCELKAADGTISYRALADIISVYSQRNNFPINYVPTSCFDDTVKQSLAADLTVVGELGKYLNSGKAPRPAPVNNYSNFIDYIGHWPDILAASVALVDRVGKRESTDRSTKSLIELPDVYGLKDGYYQFSASGYMLLDTLILGETLLWLNFKDSEGKYHPAQGDFTTFSWSNKIDRMPYSGSYPVRKSFGLPRYEEVPLNKAILTAMVLHSAGNMVDQRDEVFARSITMRSESVGSGDGVRTFVRSNGATYYATKENRYAWYMLGFTKDYKALTDVEAEINADPASTKKLEDVTLTTIRLADFQDAAKRKDLEKQYRYQLQSLQYLPIYNRTSYLREDLAAH</sequence>
<organism evidence="3 4">
    <name type="scientific">Vibrio mimicus</name>
    <dbReference type="NCBI Taxonomy" id="674"/>
    <lineage>
        <taxon>Bacteria</taxon>
        <taxon>Pseudomonadati</taxon>
        <taxon>Pseudomonadota</taxon>
        <taxon>Gammaproteobacteria</taxon>
        <taxon>Vibrionales</taxon>
        <taxon>Vibrionaceae</taxon>
        <taxon>Vibrio</taxon>
    </lineage>
</organism>
<dbReference type="Proteomes" id="UP000053748">
    <property type="component" value="Unassembled WGS sequence"/>
</dbReference>
<dbReference type="InterPro" id="IPR024079">
    <property type="entry name" value="MetalloPept_cat_dom_sf"/>
</dbReference>
<dbReference type="RefSeq" id="WP_001159820.1">
    <property type="nucleotide sequence ID" value="NZ_CAWMSS010000001.1"/>
</dbReference>
<reference evidence="3" key="1">
    <citation type="submission" date="2017-12" db="EMBL/GenBank/DDBJ databases">
        <title>FDA dAtabase for Regulatory Grade micrObial Sequences (FDA-ARGOS): Supporting development and validation of Infectious Disease Dx tests.</title>
        <authorList>
            <person name="Hoffmann M."/>
            <person name="Allard M."/>
            <person name="Evans P."/>
            <person name="Brown E."/>
            <person name="Tallon L.J."/>
            <person name="Sadzewicz L."/>
            <person name="Sengamalay N."/>
            <person name="Ott S."/>
            <person name="Godinez A."/>
            <person name="Nagaraj S."/>
            <person name="Vavikolanu K."/>
            <person name="Aluvathingal J."/>
            <person name="Nadendla S."/>
            <person name="Hobson J."/>
            <person name="Sichtig H."/>
        </authorList>
    </citation>
    <scope>NUCLEOTIDE SEQUENCE [LARGE SCALE GENOMIC DNA]</scope>
    <source>
        <strain evidence="3">FDAARGOS_113</strain>
    </source>
</reference>
<dbReference type="Gene3D" id="3.40.390.10">
    <property type="entry name" value="Collagenase (Catalytic Domain)"/>
    <property type="match status" value="1"/>
</dbReference>
<dbReference type="PANTHER" id="PTHR38478">
    <property type="entry name" value="PEPTIDASE M1A AND M12B"/>
    <property type="match status" value="1"/>
</dbReference>
<keyword evidence="4" id="KW-1185">Reference proteome</keyword>